<dbReference type="AlphaFoldDB" id="A0A1G2SD50"/>
<dbReference type="InterPro" id="IPR006626">
    <property type="entry name" value="PbH1"/>
</dbReference>
<accession>A0A1G2SD50</accession>
<dbReference type="InterPro" id="IPR036366">
    <property type="entry name" value="PGBDSf"/>
</dbReference>
<dbReference type="Proteomes" id="UP000178817">
    <property type="component" value="Unassembled WGS sequence"/>
</dbReference>
<evidence type="ECO:0000313" key="5">
    <source>
        <dbReference type="Proteomes" id="UP000178817"/>
    </source>
</evidence>
<name>A0A1G2SD50_9BACT</name>
<dbReference type="InterPro" id="IPR002477">
    <property type="entry name" value="Peptidoglycan-bd-like"/>
</dbReference>
<dbReference type="Pfam" id="PF01471">
    <property type="entry name" value="PG_binding_1"/>
    <property type="match status" value="2"/>
</dbReference>
<dbReference type="Gene3D" id="1.10.101.10">
    <property type="entry name" value="PGBD-like superfamily/PGBD"/>
    <property type="match status" value="2"/>
</dbReference>
<evidence type="ECO:0008006" key="6">
    <source>
        <dbReference type="Google" id="ProtNLM"/>
    </source>
</evidence>
<dbReference type="InterPro" id="IPR036365">
    <property type="entry name" value="PGBD-like_sf"/>
</dbReference>
<sequence>MLINLIIITYIAMSIKHLVYILSLVLLFIIPSFSSAATESIRIIRQDCTGYSNCYTSLSAWEAAENRNLTVTNEIAVARIEGTWTNPDTTAVTIDGWTTDATRYIRIYTAPEARHVGVWSDAKYRLSNSGRAIYNVEPYVKIDGIQIDNKTSTSQGILSYQSGVEISNSIIKNSSIGLYLSGDNVKVKNCLIYDSSFGIRFTGTNGFFYNCTYANNATAVYLDAKFSTLKNSIFTNNTTDISNSGFGVSQTTYSATNLGQSISGIPADQSNKFNQTFVFLNSVNKDFHLSNTDNSAKDQGVDLSADPNFSFSNDIDGQNRTNPWDMGSDEIIKITSIPETNPYSGPQTAIISSDTETITATLSTVQKKSIPVTTKFFYVNPSASGKNDGSDWVNAFTDLPASLTRNTLYYLADGKYASHKFSDAGTGWIYIKKAIPSDHGVNTGWTNSMGDGAAVLEPISFTTGNYEIDGQVGGGPNSFTSGHGIKITSDSDKAKAVNILNPVSNLVFDHIEMTLGFKPGYIGQDIVYGVKGGSDWIFKNSYLHHSSRTILYTMNVSNILIENCQLERNGQNQAQHSEIWSARDTHNVVIKNNIIKDYVSTGGIIMGRAKNWDIYGNIFTWSKDFGTTAYDGAIGSWDSADTYYADDINIYNNSFINLTNGGSGRIFTIYKKISNVNAYNNLWHNSPSAKFGNDVTHDYNLFKGSGEDKITETNKEIATGTILSGYHLLVPTKAGYSLGNNYDKDMFGKTRGFDNNWDKGAIEFDNKQTSKILNPTPLEKVSDNTAQPQAEATNHTSPSSPPSSNSSYSGGSLLSAYDKAPNYTSTLGLSVTPQASLAQTNVSYTIIEAGCTETTTYSTITGKPCTKVPNASHPSYIFSSDSAITYGMRDSTDVRELQKILQIEGFLPLTSPVDGAFGPGTKSAIIAFQKKYAITPAQGTVGPLTKTKLNQLYGSTTISTTFYRNLTIGSKGDDVKKLQQLLNADIETRIASSGAGSPGNETTYFGPGTRSAVIKYQQKYHITPASGYVGPLTRTKLEGK</sequence>
<dbReference type="InterPro" id="IPR039448">
    <property type="entry name" value="Beta_helix"/>
</dbReference>
<dbReference type="STRING" id="1802726.A3B07_01240"/>
<feature type="domain" description="Peptidoglycan binding-like" evidence="2">
    <location>
        <begin position="972"/>
        <end position="1037"/>
    </location>
</feature>
<organism evidence="4 5">
    <name type="scientific">Candidatus Yonathbacteria bacterium RIFCSPLOWO2_01_FULL_43_27</name>
    <dbReference type="NCBI Taxonomy" id="1802726"/>
    <lineage>
        <taxon>Bacteria</taxon>
        <taxon>Candidatus Yonathiibacteriota</taxon>
    </lineage>
</organism>
<feature type="domain" description="Right handed beta helix" evidence="3">
    <location>
        <begin position="530"/>
        <end position="632"/>
    </location>
</feature>
<feature type="domain" description="Right handed beta helix" evidence="3">
    <location>
        <begin position="141"/>
        <end position="252"/>
    </location>
</feature>
<dbReference type="SUPFAM" id="SSF47090">
    <property type="entry name" value="PGBD-like"/>
    <property type="match status" value="2"/>
</dbReference>
<dbReference type="InterPro" id="IPR011050">
    <property type="entry name" value="Pectin_lyase_fold/virulence"/>
</dbReference>
<dbReference type="EMBL" id="MHUV01000004">
    <property type="protein sequence ID" value="OHA82728.1"/>
    <property type="molecule type" value="Genomic_DNA"/>
</dbReference>
<comment type="caution">
    <text evidence="4">The sequence shown here is derived from an EMBL/GenBank/DDBJ whole genome shotgun (WGS) entry which is preliminary data.</text>
</comment>
<feature type="compositionally biased region" description="Polar residues" evidence="1">
    <location>
        <begin position="783"/>
        <end position="796"/>
    </location>
</feature>
<dbReference type="SUPFAM" id="SSF51126">
    <property type="entry name" value="Pectin lyase-like"/>
    <property type="match status" value="2"/>
</dbReference>
<proteinExistence type="predicted"/>
<evidence type="ECO:0000259" key="3">
    <source>
        <dbReference type="Pfam" id="PF13229"/>
    </source>
</evidence>
<feature type="region of interest" description="Disordered" evidence="1">
    <location>
        <begin position="768"/>
        <end position="811"/>
    </location>
</feature>
<feature type="domain" description="Peptidoglycan binding-like" evidence="2">
    <location>
        <begin position="891"/>
        <end position="949"/>
    </location>
</feature>
<reference evidence="4 5" key="1">
    <citation type="journal article" date="2016" name="Nat. Commun.">
        <title>Thousands of microbial genomes shed light on interconnected biogeochemical processes in an aquifer system.</title>
        <authorList>
            <person name="Anantharaman K."/>
            <person name="Brown C.T."/>
            <person name="Hug L.A."/>
            <person name="Sharon I."/>
            <person name="Castelle C.J."/>
            <person name="Probst A.J."/>
            <person name="Thomas B.C."/>
            <person name="Singh A."/>
            <person name="Wilkins M.J."/>
            <person name="Karaoz U."/>
            <person name="Brodie E.L."/>
            <person name="Williams K.H."/>
            <person name="Hubbard S.S."/>
            <person name="Banfield J.F."/>
        </authorList>
    </citation>
    <scope>NUCLEOTIDE SEQUENCE [LARGE SCALE GENOMIC DNA]</scope>
</reference>
<evidence type="ECO:0000256" key="1">
    <source>
        <dbReference type="SAM" id="MobiDB-lite"/>
    </source>
</evidence>
<dbReference type="Pfam" id="PF13229">
    <property type="entry name" value="Beta_helix"/>
    <property type="match status" value="2"/>
</dbReference>
<evidence type="ECO:0000313" key="4">
    <source>
        <dbReference type="EMBL" id="OHA82728.1"/>
    </source>
</evidence>
<dbReference type="SMART" id="SM00710">
    <property type="entry name" value="PbH1"/>
    <property type="match status" value="4"/>
</dbReference>
<evidence type="ECO:0000259" key="2">
    <source>
        <dbReference type="Pfam" id="PF01471"/>
    </source>
</evidence>
<gene>
    <name evidence="4" type="ORF">A3B07_01240</name>
</gene>
<dbReference type="InterPro" id="IPR012334">
    <property type="entry name" value="Pectin_lyas_fold"/>
</dbReference>
<protein>
    <recommendedName>
        <fullName evidence="6">Peptidoglycan binding-like domain-containing protein</fullName>
    </recommendedName>
</protein>
<feature type="compositionally biased region" description="Low complexity" evidence="1">
    <location>
        <begin position="802"/>
        <end position="811"/>
    </location>
</feature>
<dbReference type="Gene3D" id="2.160.20.10">
    <property type="entry name" value="Single-stranded right-handed beta-helix, Pectin lyase-like"/>
    <property type="match status" value="2"/>
</dbReference>